<dbReference type="InterPro" id="IPR048846">
    <property type="entry name" value="PaaX-like_central"/>
</dbReference>
<dbReference type="PIRSF" id="PIRSF020623">
    <property type="entry name" value="PaaX"/>
    <property type="match status" value="1"/>
</dbReference>
<dbReference type="Pfam" id="PF07848">
    <property type="entry name" value="PaaX"/>
    <property type="match status" value="1"/>
</dbReference>
<sequence>MSSVPALVDDQEPEVARARRPKWLTLMLLGHLTHEQPIALSTSTFIEVLARLDVSAHAARSTLSRLVESDLLNRQREGRQTFYTLTPHGSRILREGNAQAWRESEREWDGSWTLLAYSIPEERRALRLRLRSRLAWGGFGMLDSGVWIAPGNVDVHALLDGLDVLDDVRVFVGTPGAGASADDLIEEAFDLDRIADRYTRFIRRWSGDWSEAFTDELCAFLVLRSEWQQLVQADPRLPAEHLPPEWPAKQATVLFRDLYRRLEGPATELATQVAGLLSIDHAKA</sequence>
<dbReference type="Pfam" id="PF08223">
    <property type="entry name" value="PaaX_C"/>
    <property type="match status" value="1"/>
</dbReference>
<dbReference type="GO" id="GO:0006351">
    <property type="term" value="P:DNA-templated transcription"/>
    <property type="evidence" value="ECO:0007669"/>
    <property type="project" value="InterPro"/>
</dbReference>
<dbReference type="InterPro" id="IPR013225">
    <property type="entry name" value="PaaX_C"/>
</dbReference>
<organism evidence="4 5">
    <name type="scientific">Nocardia cyriacigeorgica</name>
    <dbReference type="NCBI Taxonomy" id="135487"/>
    <lineage>
        <taxon>Bacteria</taxon>
        <taxon>Bacillati</taxon>
        <taxon>Actinomycetota</taxon>
        <taxon>Actinomycetes</taxon>
        <taxon>Mycobacteriales</taxon>
        <taxon>Nocardiaceae</taxon>
        <taxon>Nocardia</taxon>
    </lineage>
</organism>
<feature type="domain" description="Transcriptional repressor PaaX-like central Cas2-like" evidence="3">
    <location>
        <begin position="106"/>
        <end position="183"/>
    </location>
</feature>
<dbReference type="InterPro" id="IPR036388">
    <property type="entry name" value="WH-like_DNA-bd_sf"/>
</dbReference>
<dbReference type="Proteomes" id="UP000471166">
    <property type="component" value="Unassembled WGS sequence"/>
</dbReference>
<gene>
    <name evidence="4" type="ORF">GV791_26225</name>
</gene>
<proteinExistence type="predicted"/>
<protein>
    <submittedName>
        <fullName evidence="4">PaaX family transcriptional regulator</fullName>
    </submittedName>
</protein>
<name>A0A6P1CU08_9NOCA</name>
<dbReference type="RefSeq" id="WP_163847409.1">
    <property type="nucleotide sequence ID" value="NZ_JAAGVB010000060.1"/>
</dbReference>
<dbReference type="SUPFAM" id="SSF46785">
    <property type="entry name" value="Winged helix' DNA-binding domain"/>
    <property type="match status" value="1"/>
</dbReference>
<feature type="domain" description="Transcriptional repressor PaaX-like C-terminal" evidence="2">
    <location>
        <begin position="189"/>
        <end position="269"/>
    </location>
</feature>
<dbReference type="InterPro" id="IPR036390">
    <property type="entry name" value="WH_DNA-bd_sf"/>
</dbReference>
<dbReference type="InterPro" id="IPR011965">
    <property type="entry name" value="PaaX_trns_reg"/>
</dbReference>
<dbReference type="PANTHER" id="PTHR30319:SF1">
    <property type="entry name" value="TRANSCRIPTIONAL REPRESSOR PAAX"/>
    <property type="match status" value="1"/>
</dbReference>
<comment type="caution">
    <text evidence="4">The sequence shown here is derived from an EMBL/GenBank/DDBJ whole genome shotgun (WGS) entry which is preliminary data.</text>
</comment>
<evidence type="ECO:0000259" key="2">
    <source>
        <dbReference type="Pfam" id="PF08223"/>
    </source>
</evidence>
<dbReference type="PANTHER" id="PTHR30319">
    <property type="entry name" value="PHENYLACETIC ACID REGULATOR-RELATED TRANSCRIPTIONAL REPRESSOR"/>
    <property type="match status" value="1"/>
</dbReference>
<dbReference type="Gene3D" id="1.20.58.1460">
    <property type="match status" value="1"/>
</dbReference>
<dbReference type="EMBL" id="JAAGVB010000060">
    <property type="protein sequence ID" value="NEW36038.1"/>
    <property type="molecule type" value="Genomic_DNA"/>
</dbReference>
<evidence type="ECO:0000313" key="4">
    <source>
        <dbReference type="EMBL" id="NEW36038.1"/>
    </source>
</evidence>
<accession>A0A6P1CU08</accession>
<dbReference type="InterPro" id="IPR012906">
    <property type="entry name" value="PaaX-like_N"/>
</dbReference>
<evidence type="ECO:0000259" key="1">
    <source>
        <dbReference type="Pfam" id="PF07848"/>
    </source>
</evidence>
<evidence type="ECO:0000313" key="5">
    <source>
        <dbReference type="Proteomes" id="UP000471166"/>
    </source>
</evidence>
<evidence type="ECO:0000259" key="3">
    <source>
        <dbReference type="Pfam" id="PF20803"/>
    </source>
</evidence>
<reference evidence="4 5" key="1">
    <citation type="submission" date="2020-01" db="EMBL/GenBank/DDBJ databases">
        <title>Genetics and antimicrobial susceptibilities of Nocardia species isolated from the soil; a comparison with species isolated from humans.</title>
        <authorList>
            <person name="Carrasco G."/>
            <person name="Monzon S."/>
            <person name="Sansegundo M."/>
            <person name="Garcia E."/>
            <person name="Garrido N."/>
            <person name="Medina M.J."/>
            <person name="Villalon P."/>
            <person name="Ramirez-Arocha A.C."/>
            <person name="Jimenez P."/>
            <person name="Cuesta I."/>
            <person name="Valdezate S."/>
        </authorList>
    </citation>
    <scope>NUCLEOTIDE SEQUENCE [LARGE SCALE GENOMIC DNA]</scope>
    <source>
        <strain evidence="4 5">CNM20110626</strain>
    </source>
</reference>
<dbReference type="Gene3D" id="1.10.10.10">
    <property type="entry name" value="Winged helix-like DNA-binding domain superfamily/Winged helix DNA-binding domain"/>
    <property type="match status" value="1"/>
</dbReference>
<feature type="domain" description="Transcriptional repressor PaaX-like N-terminal" evidence="1">
    <location>
        <begin position="25"/>
        <end position="88"/>
    </location>
</feature>
<dbReference type="Gene3D" id="3.30.70.2650">
    <property type="match status" value="1"/>
</dbReference>
<dbReference type="Pfam" id="PF20803">
    <property type="entry name" value="PaaX_M"/>
    <property type="match status" value="1"/>
</dbReference>
<dbReference type="AlphaFoldDB" id="A0A6P1CU08"/>